<feature type="non-terminal residue" evidence="1">
    <location>
        <position position="1"/>
    </location>
</feature>
<protein>
    <submittedName>
        <fullName evidence="1">Uncharacterized protein</fullName>
    </submittedName>
</protein>
<dbReference type="EMBL" id="CM001880">
    <property type="protein sequence ID" value="EOX98028.1"/>
    <property type="molecule type" value="Genomic_DNA"/>
</dbReference>
<dbReference type="HOGENOM" id="CLU_2284761_0_0_1"/>
<keyword evidence="2" id="KW-1185">Reference proteome</keyword>
<accession>A0A061E6W2</accession>
<sequence>PVGAGSLKTLQFLGDRVRASVIPNLIGLHLRASVIPNLIGLHLSSSFHIHPLSFSFTAIFSFHISWLDGFLPVAENCVFSLLFDEALSIFSTDLLTCMYILF</sequence>
<gene>
    <name evidence="1" type="ORF">TCM_006892</name>
</gene>
<name>A0A061E6W2_THECC</name>
<evidence type="ECO:0000313" key="1">
    <source>
        <dbReference type="EMBL" id="EOX98028.1"/>
    </source>
</evidence>
<organism evidence="1 2">
    <name type="scientific">Theobroma cacao</name>
    <name type="common">Cacao</name>
    <name type="synonym">Cocoa</name>
    <dbReference type="NCBI Taxonomy" id="3641"/>
    <lineage>
        <taxon>Eukaryota</taxon>
        <taxon>Viridiplantae</taxon>
        <taxon>Streptophyta</taxon>
        <taxon>Embryophyta</taxon>
        <taxon>Tracheophyta</taxon>
        <taxon>Spermatophyta</taxon>
        <taxon>Magnoliopsida</taxon>
        <taxon>eudicotyledons</taxon>
        <taxon>Gunneridae</taxon>
        <taxon>Pentapetalae</taxon>
        <taxon>rosids</taxon>
        <taxon>malvids</taxon>
        <taxon>Malvales</taxon>
        <taxon>Malvaceae</taxon>
        <taxon>Byttnerioideae</taxon>
        <taxon>Theobroma</taxon>
    </lineage>
</organism>
<proteinExistence type="predicted"/>
<evidence type="ECO:0000313" key="2">
    <source>
        <dbReference type="Proteomes" id="UP000026915"/>
    </source>
</evidence>
<dbReference type="AlphaFoldDB" id="A0A061E6W2"/>
<dbReference type="Proteomes" id="UP000026915">
    <property type="component" value="Chromosome 2"/>
</dbReference>
<reference evidence="1 2" key="1">
    <citation type="journal article" date="2013" name="Genome Biol.">
        <title>The genome sequence of the most widely cultivated cacao type and its use to identify candidate genes regulating pod color.</title>
        <authorList>
            <person name="Motamayor J.C."/>
            <person name="Mockaitis K."/>
            <person name="Schmutz J."/>
            <person name="Haiminen N."/>
            <person name="Iii D.L."/>
            <person name="Cornejo O."/>
            <person name="Findley S.D."/>
            <person name="Zheng P."/>
            <person name="Utro F."/>
            <person name="Royaert S."/>
            <person name="Saski C."/>
            <person name="Jenkins J."/>
            <person name="Podicheti R."/>
            <person name="Zhao M."/>
            <person name="Scheffler B.E."/>
            <person name="Stack J.C."/>
            <person name="Feltus F.A."/>
            <person name="Mustiga G.M."/>
            <person name="Amores F."/>
            <person name="Phillips W."/>
            <person name="Marelli J.P."/>
            <person name="May G.D."/>
            <person name="Shapiro H."/>
            <person name="Ma J."/>
            <person name="Bustamante C.D."/>
            <person name="Schnell R.J."/>
            <person name="Main D."/>
            <person name="Gilbert D."/>
            <person name="Parida L."/>
            <person name="Kuhn D.N."/>
        </authorList>
    </citation>
    <scope>NUCLEOTIDE SEQUENCE [LARGE SCALE GENOMIC DNA]</scope>
    <source>
        <strain evidence="2">cv. Matina 1-6</strain>
    </source>
</reference>
<dbReference type="InParanoid" id="A0A061E6W2"/>
<dbReference type="Gramene" id="EOX98028">
    <property type="protein sequence ID" value="EOX98028"/>
    <property type="gene ID" value="TCM_006892"/>
</dbReference>